<dbReference type="InterPro" id="IPR040079">
    <property type="entry name" value="Glutathione_S-Trfase"/>
</dbReference>
<evidence type="ECO:0000259" key="4">
    <source>
        <dbReference type="PROSITE" id="PS50404"/>
    </source>
</evidence>
<dbReference type="GO" id="GO:0005737">
    <property type="term" value="C:cytoplasm"/>
    <property type="evidence" value="ECO:0007669"/>
    <property type="project" value="UniProtKB-SubCell"/>
</dbReference>
<dbReference type="Proteomes" id="UP001107558">
    <property type="component" value="Chromosome 1"/>
</dbReference>
<evidence type="ECO:0000256" key="2">
    <source>
        <dbReference type="ARBA" id="ARBA00022490"/>
    </source>
</evidence>
<name>A0A9J6CR28_POLVA</name>
<evidence type="ECO:0008006" key="8">
    <source>
        <dbReference type="Google" id="ProtNLM"/>
    </source>
</evidence>
<dbReference type="OrthoDB" id="422574at2759"/>
<dbReference type="Gene3D" id="1.20.1050.10">
    <property type="match status" value="1"/>
</dbReference>
<gene>
    <name evidence="6" type="ORF">PVAND_013890</name>
</gene>
<dbReference type="SFLD" id="SFLDS00019">
    <property type="entry name" value="Glutathione_Transferase_(cytos"/>
    <property type="match status" value="1"/>
</dbReference>
<sequence>MAKSFKIFYDHFSPLSRSLLILFERNNVECEKISVALRKGEHLSEEFGDKINRFHKVPVIHDSDGFRLAESIAIFHYLGRRGIFEERWYPKNDIKKLSQIDEFMQWHHNSLAFSAASIFYNAWIKPIREINMLEHGMMRNVRDPLNYVDIDNSLDLLENTWLKENKFIVGEEPTFAEILASCTLMQVIGLRLFRLDEQKYQKVTKWLNATKSYFNPEFDELHKYIYKYGEKFNGKSPFEN</sequence>
<evidence type="ECO:0000256" key="3">
    <source>
        <dbReference type="RuleBase" id="RU003494"/>
    </source>
</evidence>
<protein>
    <recommendedName>
        <fullName evidence="8">Glutathione S-transferase</fullName>
    </recommendedName>
</protein>
<evidence type="ECO:0000256" key="1">
    <source>
        <dbReference type="ARBA" id="ARBA00004496"/>
    </source>
</evidence>
<evidence type="ECO:0000313" key="7">
    <source>
        <dbReference type="Proteomes" id="UP001107558"/>
    </source>
</evidence>
<dbReference type="InterPro" id="IPR051369">
    <property type="entry name" value="GST_Theta"/>
</dbReference>
<dbReference type="InterPro" id="IPR004046">
    <property type="entry name" value="GST_C"/>
</dbReference>
<dbReference type="SUPFAM" id="SSF47616">
    <property type="entry name" value="GST C-terminal domain-like"/>
    <property type="match status" value="1"/>
</dbReference>
<dbReference type="PANTHER" id="PTHR43917">
    <property type="match status" value="1"/>
</dbReference>
<dbReference type="PROSITE" id="PS50404">
    <property type="entry name" value="GST_NTER"/>
    <property type="match status" value="1"/>
</dbReference>
<feature type="domain" description="GST N-terminal" evidence="4">
    <location>
        <begin position="3"/>
        <end position="86"/>
    </location>
</feature>
<dbReference type="InterPro" id="IPR010987">
    <property type="entry name" value="Glutathione-S-Trfase_C-like"/>
</dbReference>
<comment type="caution">
    <text evidence="6">The sequence shown here is derived from an EMBL/GenBank/DDBJ whole genome shotgun (WGS) entry which is preliminary data.</text>
</comment>
<dbReference type="InterPro" id="IPR036249">
    <property type="entry name" value="Thioredoxin-like_sf"/>
</dbReference>
<dbReference type="PROSITE" id="PS50405">
    <property type="entry name" value="GST_CTER"/>
    <property type="match status" value="1"/>
</dbReference>
<evidence type="ECO:0000313" key="6">
    <source>
        <dbReference type="EMBL" id="KAG5684673.1"/>
    </source>
</evidence>
<dbReference type="Gene3D" id="3.40.30.10">
    <property type="entry name" value="Glutaredoxin"/>
    <property type="match status" value="1"/>
</dbReference>
<dbReference type="Pfam" id="PF02798">
    <property type="entry name" value="GST_N"/>
    <property type="match status" value="1"/>
</dbReference>
<dbReference type="AlphaFoldDB" id="A0A9J6CR28"/>
<feature type="domain" description="GST C-terminal" evidence="5">
    <location>
        <begin position="93"/>
        <end position="238"/>
    </location>
</feature>
<dbReference type="InterPro" id="IPR036282">
    <property type="entry name" value="Glutathione-S-Trfase_C_sf"/>
</dbReference>
<accession>A0A9J6CR28</accession>
<proteinExistence type="inferred from homology"/>
<dbReference type="EMBL" id="JADBJN010000001">
    <property type="protein sequence ID" value="KAG5684673.1"/>
    <property type="molecule type" value="Genomic_DNA"/>
</dbReference>
<dbReference type="GO" id="GO:0006749">
    <property type="term" value="P:glutathione metabolic process"/>
    <property type="evidence" value="ECO:0007669"/>
    <property type="project" value="TreeGrafter"/>
</dbReference>
<comment type="subcellular location">
    <subcellularLocation>
        <location evidence="1">Cytoplasm</location>
    </subcellularLocation>
</comment>
<dbReference type="SUPFAM" id="SSF52833">
    <property type="entry name" value="Thioredoxin-like"/>
    <property type="match status" value="1"/>
</dbReference>
<organism evidence="6 7">
    <name type="scientific">Polypedilum vanderplanki</name>
    <name type="common">Sleeping chironomid midge</name>
    <dbReference type="NCBI Taxonomy" id="319348"/>
    <lineage>
        <taxon>Eukaryota</taxon>
        <taxon>Metazoa</taxon>
        <taxon>Ecdysozoa</taxon>
        <taxon>Arthropoda</taxon>
        <taxon>Hexapoda</taxon>
        <taxon>Insecta</taxon>
        <taxon>Pterygota</taxon>
        <taxon>Neoptera</taxon>
        <taxon>Endopterygota</taxon>
        <taxon>Diptera</taxon>
        <taxon>Nematocera</taxon>
        <taxon>Chironomoidea</taxon>
        <taxon>Chironomidae</taxon>
        <taxon>Chironominae</taxon>
        <taxon>Polypedilum</taxon>
        <taxon>Polypedilum</taxon>
    </lineage>
</organism>
<keyword evidence="2" id="KW-0963">Cytoplasm</keyword>
<comment type="similarity">
    <text evidence="3">Belongs to the GST superfamily.</text>
</comment>
<dbReference type="GO" id="GO:0004364">
    <property type="term" value="F:glutathione transferase activity"/>
    <property type="evidence" value="ECO:0007669"/>
    <property type="project" value="TreeGrafter"/>
</dbReference>
<dbReference type="InterPro" id="IPR004045">
    <property type="entry name" value="Glutathione_S-Trfase_N"/>
</dbReference>
<keyword evidence="7" id="KW-1185">Reference proteome</keyword>
<dbReference type="Pfam" id="PF00043">
    <property type="entry name" value="GST_C"/>
    <property type="match status" value="1"/>
</dbReference>
<reference evidence="6" key="1">
    <citation type="submission" date="2021-03" db="EMBL/GenBank/DDBJ databases">
        <title>Chromosome level genome of the anhydrobiotic midge Polypedilum vanderplanki.</title>
        <authorList>
            <person name="Yoshida Y."/>
            <person name="Kikawada T."/>
            <person name="Gusev O."/>
        </authorList>
    </citation>
    <scope>NUCLEOTIDE SEQUENCE</scope>
    <source>
        <strain evidence="6">NIAS01</strain>
        <tissue evidence="6">Whole body or cell culture</tissue>
    </source>
</reference>
<dbReference type="SFLD" id="SFLDG00358">
    <property type="entry name" value="Main_(cytGST)"/>
    <property type="match status" value="1"/>
</dbReference>
<evidence type="ECO:0000259" key="5">
    <source>
        <dbReference type="PROSITE" id="PS50405"/>
    </source>
</evidence>
<dbReference type="PANTHER" id="PTHR43917:SF8">
    <property type="entry name" value="GH16740P-RELATED"/>
    <property type="match status" value="1"/>
</dbReference>